<protein>
    <submittedName>
        <fullName evidence="1">Uncharacterized protein</fullName>
    </submittedName>
</protein>
<name>A0A7S4DCZ5_HETAK</name>
<organism evidence="1">
    <name type="scientific">Heterosigma akashiwo</name>
    <name type="common">Chromophytic alga</name>
    <name type="synonym">Heterosigma carterae</name>
    <dbReference type="NCBI Taxonomy" id="2829"/>
    <lineage>
        <taxon>Eukaryota</taxon>
        <taxon>Sar</taxon>
        <taxon>Stramenopiles</taxon>
        <taxon>Ochrophyta</taxon>
        <taxon>Raphidophyceae</taxon>
        <taxon>Chattonellales</taxon>
        <taxon>Chattonellaceae</taxon>
        <taxon>Heterosigma</taxon>
    </lineage>
</organism>
<proteinExistence type="predicted"/>
<reference evidence="1" key="1">
    <citation type="submission" date="2021-01" db="EMBL/GenBank/DDBJ databases">
        <authorList>
            <person name="Corre E."/>
            <person name="Pelletier E."/>
            <person name="Niang G."/>
            <person name="Scheremetjew M."/>
            <person name="Finn R."/>
            <person name="Kale V."/>
            <person name="Holt S."/>
            <person name="Cochrane G."/>
            <person name="Meng A."/>
            <person name="Brown T."/>
            <person name="Cohen L."/>
        </authorList>
    </citation>
    <scope>NUCLEOTIDE SEQUENCE</scope>
    <source>
        <strain evidence="1">CCMP3107</strain>
    </source>
</reference>
<evidence type="ECO:0000313" key="1">
    <source>
        <dbReference type="EMBL" id="CAE0642075.1"/>
    </source>
</evidence>
<dbReference type="EMBL" id="HBIU01046634">
    <property type="protein sequence ID" value="CAE0642075.1"/>
    <property type="molecule type" value="Transcribed_RNA"/>
</dbReference>
<sequence>MHYKRWIPPLPYAHFTVNLKSHPKVLEAIDTYQRRLEEMVPEQIDIFANFGMMGNADDGGGMVAFCLSTGDFYAGLNASYTMVITRKGDIKALRVGDSYSMHGSLYARRYEAIQPFNSSTFMMIAHETRNATVDASHNRILLWDFVTGREEFVPYNGSSTKVDSHDILYIPKTDSFLVAEQAESAYNTTRLINWSRKTQQNIWVLDFQDLNIPADVFNIGMHINKFQLINENLILASSRNVGAVYFIEIDEKGNGKIRTVYGGPSSDAEFYDIAGGKVLSFWERFTHNTEVFFSPGHQQDLQSPHTFMTFDNAADFKGCVHSTRFLEYQCITKDERLVCTETWQWSTGDRAEVFGDADLLLSGNILGTSWGEHVDPSDPNQEGYHCHIYEVDRAKDTAWSLSVKPYWSSWMSSNPSEAYDRADGGIPLGWSLYSAENIYSEPIVQGLSWDSVSETFTFTAFNTHRTSHQSPAVIKVETSSGEMIYQENILLNEMWLPSRVELHAASLTQHFLNMKVLHFILENEWGYLSKKYSIWAEE</sequence>
<accession>A0A7S4DCZ5</accession>
<gene>
    <name evidence="1" type="ORF">HAKA00212_LOCUS20931</name>
</gene>
<dbReference type="AlphaFoldDB" id="A0A7S4DCZ5"/>